<dbReference type="InterPro" id="IPR001857">
    <property type="entry name" value="Ribosomal_bL19"/>
</dbReference>
<dbReference type="PANTHER" id="PTHR15680:SF9">
    <property type="entry name" value="LARGE RIBOSOMAL SUBUNIT PROTEIN BL19M"/>
    <property type="match status" value="1"/>
</dbReference>
<dbReference type="SUPFAM" id="SSF50104">
    <property type="entry name" value="Translation proteins SH3-like domain"/>
    <property type="match status" value="1"/>
</dbReference>
<reference evidence="6 7" key="1">
    <citation type="submission" date="2017-07" db="EMBL/GenBank/DDBJ databases">
        <title>Mechanisms for carbon and nitrogen cycling indicate functional differentiation within the Candidate Phyla Radiation.</title>
        <authorList>
            <person name="Danczak R.E."/>
            <person name="Johnston M.D."/>
            <person name="Kenah C."/>
            <person name="Slattery M."/>
            <person name="Wrighton K.C."/>
            <person name="Wilkins M.J."/>
        </authorList>
    </citation>
    <scope>NUCLEOTIDE SEQUENCE [LARGE SCALE GENOMIC DNA]</scope>
    <source>
        <strain evidence="6">Licking1014_96</strain>
    </source>
</reference>
<keyword evidence="3 4" id="KW-0687">Ribonucleoprotein</keyword>
<dbReference type="PROSITE" id="PS01015">
    <property type="entry name" value="RIBOSOMAL_L19"/>
    <property type="match status" value="1"/>
</dbReference>
<sequence length="147" mass="16869">MDIIQEVEKSEIENRKIPKIKSGDAVRLVQTYMEKDKERHSVFEGMVIALNSGSNTRRTMTIRRVIDGIGVEKIVPLHLSNISKIEVLKSSKTRRAKLYYLRKLSGKKARLKEKGLDKEVIEMMTVKEEKKPEKAKTDDQAEKKAGE</sequence>
<comment type="similarity">
    <text evidence="1 4">Belongs to the bacterial ribosomal protein bL19 family.</text>
</comment>
<dbReference type="GO" id="GO:0003735">
    <property type="term" value="F:structural constituent of ribosome"/>
    <property type="evidence" value="ECO:0007669"/>
    <property type="project" value="InterPro"/>
</dbReference>
<dbReference type="PANTHER" id="PTHR15680">
    <property type="entry name" value="RIBOSOMAL PROTEIN L19"/>
    <property type="match status" value="1"/>
</dbReference>
<organism evidence="6 7">
    <name type="scientific">Candidatus Berkelbacteria bacterium Licking1014_96</name>
    <dbReference type="NCBI Taxonomy" id="2017149"/>
    <lineage>
        <taxon>Bacteria</taxon>
        <taxon>Candidatus Berkelbacteria</taxon>
    </lineage>
</organism>
<dbReference type="PRINTS" id="PR00061">
    <property type="entry name" value="RIBOSOMALL19"/>
</dbReference>
<evidence type="ECO:0000256" key="1">
    <source>
        <dbReference type="ARBA" id="ARBA00005781"/>
    </source>
</evidence>
<name>A0A554LBP5_9BACT</name>
<dbReference type="GO" id="GO:0006412">
    <property type="term" value="P:translation"/>
    <property type="evidence" value="ECO:0007669"/>
    <property type="project" value="InterPro"/>
</dbReference>
<dbReference type="InterPro" id="IPR018257">
    <property type="entry name" value="Ribosomal_bL19_CS"/>
</dbReference>
<gene>
    <name evidence="6" type="ORF">CEN92_481</name>
</gene>
<evidence type="ECO:0000256" key="4">
    <source>
        <dbReference type="RuleBase" id="RU000559"/>
    </source>
</evidence>
<dbReference type="EMBL" id="VMGH01000085">
    <property type="protein sequence ID" value="TSC90314.1"/>
    <property type="molecule type" value="Genomic_DNA"/>
</dbReference>
<dbReference type="GO" id="GO:0022625">
    <property type="term" value="C:cytosolic large ribosomal subunit"/>
    <property type="evidence" value="ECO:0007669"/>
    <property type="project" value="TreeGrafter"/>
</dbReference>
<keyword evidence="2 6" id="KW-0689">Ribosomal protein</keyword>
<evidence type="ECO:0000256" key="2">
    <source>
        <dbReference type="ARBA" id="ARBA00022980"/>
    </source>
</evidence>
<protein>
    <recommendedName>
        <fullName evidence="4">50S ribosomal protein L19</fullName>
    </recommendedName>
</protein>
<evidence type="ECO:0000313" key="7">
    <source>
        <dbReference type="Proteomes" id="UP000318296"/>
    </source>
</evidence>
<dbReference type="Pfam" id="PF01245">
    <property type="entry name" value="Ribosomal_L19"/>
    <property type="match status" value="1"/>
</dbReference>
<dbReference type="NCBIfam" id="TIGR01024">
    <property type="entry name" value="rplS_bact"/>
    <property type="match status" value="1"/>
</dbReference>
<comment type="caution">
    <text evidence="6">The sequence shown here is derived from an EMBL/GenBank/DDBJ whole genome shotgun (WGS) entry which is preliminary data.</text>
</comment>
<feature type="region of interest" description="Disordered" evidence="5">
    <location>
        <begin position="126"/>
        <end position="147"/>
    </location>
</feature>
<proteinExistence type="inferred from homology"/>
<dbReference type="Proteomes" id="UP000318296">
    <property type="component" value="Unassembled WGS sequence"/>
</dbReference>
<accession>A0A554LBP5</accession>
<dbReference type="Gene3D" id="2.30.30.790">
    <property type="match status" value="1"/>
</dbReference>
<dbReference type="InterPro" id="IPR038657">
    <property type="entry name" value="Ribosomal_bL19_sf"/>
</dbReference>
<evidence type="ECO:0000313" key="6">
    <source>
        <dbReference type="EMBL" id="TSC90314.1"/>
    </source>
</evidence>
<dbReference type="InterPro" id="IPR008991">
    <property type="entry name" value="Translation_prot_SH3-like_sf"/>
</dbReference>
<comment type="function">
    <text evidence="4">This protein is located at the 30S-50S ribosomal subunit interface and may play a role in the structure and function of the aminoacyl-tRNA binding site.</text>
</comment>
<evidence type="ECO:0000256" key="3">
    <source>
        <dbReference type="ARBA" id="ARBA00023274"/>
    </source>
</evidence>
<dbReference type="PIRSF" id="PIRSF002191">
    <property type="entry name" value="Ribosomal_L19"/>
    <property type="match status" value="1"/>
</dbReference>
<evidence type="ECO:0000256" key="5">
    <source>
        <dbReference type="SAM" id="MobiDB-lite"/>
    </source>
</evidence>
<dbReference type="AlphaFoldDB" id="A0A554LBP5"/>